<dbReference type="PROSITE" id="PS51375">
    <property type="entry name" value="PPR"/>
    <property type="match status" value="7"/>
</dbReference>
<dbReference type="EMBL" id="BAABME010005042">
    <property type="protein sequence ID" value="GAA0164435.1"/>
    <property type="molecule type" value="Genomic_DNA"/>
</dbReference>
<gene>
    <name evidence="4" type="ORF">LIER_20074</name>
</gene>
<feature type="repeat" description="PPR" evidence="3">
    <location>
        <begin position="459"/>
        <end position="493"/>
    </location>
</feature>
<organism evidence="4 5">
    <name type="scientific">Lithospermum erythrorhizon</name>
    <name type="common">Purple gromwell</name>
    <name type="synonym">Lithospermum officinale var. erythrorhizon</name>
    <dbReference type="NCBI Taxonomy" id="34254"/>
    <lineage>
        <taxon>Eukaryota</taxon>
        <taxon>Viridiplantae</taxon>
        <taxon>Streptophyta</taxon>
        <taxon>Embryophyta</taxon>
        <taxon>Tracheophyta</taxon>
        <taxon>Spermatophyta</taxon>
        <taxon>Magnoliopsida</taxon>
        <taxon>eudicotyledons</taxon>
        <taxon>Gunneridae</taxon>
        <taxon>Pentapetalae</taxon>
        <taxon>asterids</taxon>
        <taxon>lamiids</taxon>
        <taxon>Boraginales</taxon>
        <taxon>Boraginaceae</taxon>
        <taxon>Boraginoideae</taxon>
        <taxon>Lithospermeae</taxon>
        <taxon>Lithospermum</taxon>
    </lineage>
</organism>
<dbReference type="Gene3D" id="1.25.40.10">
    <property type="entry name" value="Tetratricopeptide repeat domain"/>
    <property type="match status" value="3"/>
</dbReference>
<sequence>MLRALFQQKLSSSSIQLSSIKCHGLRFMSSLFSTTSSRKKFHNYHLRKRRKWPLSPYKTKWQQTFCNQLALEKLQESVQLFPNSANDFVRVLIDSFSCYECSPTPNAYQFIFRFLIKNPSNWDQIPKVLDYLQKDVNFETPEWVLIDLIKFYGDFNMLDSAIELFFNFNKFRCNPSVESLNTLLVVACKKKRGLEFVPEILMKSGLMNIRMEDSTFGILIRGLCRNGSIKFAIELVHFMVNEGYSLDESVYSLIVSKMCGRKGSDKAEILSFIEYMKKYGVSPRRVDWCNVIHYLVKNGTKEDALEVLNQMKMDGVEPNVSCYNMILEGFVEEGLYEEVDDLFDDMLLSGLVPDICTYNAYISALCKKNKLKAGVEMLASMEQLDCRPDIVTYNIILQAICMVGKLSMARELLLQMSVKGMNINMQTYEIIMGGMVSEGCFDDAYDFLKETAGNCSGAHSVALDEIVHAFCLRRSLDEALQVLNEMVQKNIAPGVRAWEALLEQAKISHGSVEISQVI</sequence>
<feature type="repeat" description="PPR" evidence="3">
    <location>
        <begin position="212"/>
        <end position="246"/>
    </location>
</feature>
<dbReference type="InterPro" id="IPR002885">
    <property type="entry name" value="PPR_rpt"/>
</dbReference>
<evidence type="ECO:0000256" key="3">
    <source>
        <dbReference type="PROSITE-ProRule" id="PRU00708"/>
    </source>
</evidence>
<proteinExistence type="inferred from homology"/>
<feature type="repeat" description="PPR" evidence="3">
    <location>
        <begin position="389"/>
        <end position="423"/>
    </location>
</feature>
<reference evidence="4 5" key="1">
    <citation type="submission" date="2024-01" db="EMBL/GenBank/DDBJ databases">
        <title>The complete chloroplast genome sequence of Lithospermum erythrorhizon: insights into the phylogenetic relationship among Boraginaceae species and the maternal lineages of purple gromwells.</title>
        <authorList>
            <person name="Okada T."/>
            <person name="Watanabe K."/>
        </authorList>
    </citation>
    <scope>NUCLEOTIDE SEQUENCE [LARGE SCALE GENOMIC DNA]</scope>
</reference>
<protein>
    <recommendedName>
        <fullName evidence="6">Pentatricopeptide repeat-containing protein</fullName>
    </recommendedName>
</protein>
<evidence type="ECO:0000313" key="4">
    <source>
        <dbReference type="EMBL" id="GAA0164435.1"/>
    </source>
</evidence>
<feature type="repeat" description="PPR" evidence="3">
    <location>
        <begin position="284"/>
        <end position="318"/>
    </location>
</feature>
<feature type="repeat" description="PPR" evidence="3">
    <location>
        <begin position="247"/>
        <end position="283"/>
    </location>
</feature>
<dbReference type="PANTHER" id="PTHR46128">
    <property type="entry name" value="MITOCHONDRIAL GROUP I INTRON SPLICING FACTOR CCM1"/>
    <property type="match status" value="1"/>
</dbReference>
<dbReference type="Pfam" id="PF01535">
    <property type="entry name" value="PPR"/>
    <property type="match status" value="1"/>
</dbReference>
<keyword evidence="5" id="KW-1185">Reference proteome</keyword>
<feature type="repeat" description="PPR" evidence="3">
    <location>
        <begin position="319"/>
        <end position="353"/>
    </location>
</feature>
<dbReference type="Pfam" id="PF13812">
    <property type="entry name" value="PPR_3"/>
    <property type="match status" value="1"/>
</dbReference>
<dbReference type="InterPro" id="IPR011990">
    <property type="entry name" value="TPR-like_helical_dom_sf"/>
</dbReference>
<comment type="similarity">
    <text evidence="1">Belongs to the PPR family. P subfamily.</text>
</comment>
<dbReference type="Pfam" id="PF13041">
    <property type="entry name" value="PPR_2"/>
    <property type="match status" value="1"/>
</dbReference>
<dbReference type="Pfam" id="PF12854">
    <property type="entry name" value="PPR_1"/>
    <property type="match status" value="1"/>
</dbReference>
<dbReference type="PANTHER" id="PTHR46128:SF211">
    <property type="entry name" value="PENTACOTRIPEPTIDE-REPEAT REGION OF PRORP DOMAIN-CONTAINING PROTEIN"/>
    <property type="match status" value="1"/>
</dbReference>
<comment type="caution">
    <text evidence="4">The sequence shown here is derived from an EMBL/GenBank/DDBJ whole genome shotgun (WGS) entry which is preliminary data.</text>
</comment>
<evidence type="ECO:0008006" key="6">
    <source>
        <dbReference type="Google" id="ProtNLM"/>
    </source>
</evidence>
<name>A0AAV3QNS8_LITER</name>
<feature type="repeat" description="PPR" evidence="3">
    <location>
        <begin position="354"/>
        <end position="388"/>
    </location>
</feature>
<accession>A0AAV3QNS8</accession>
<evidence type="ECO:0000313" key="5">
    <source>
        <dbReference type="Proteomes" id="UP001454036"/>
    </source>
</evidence>
<dbReference type="NCBIfam" id="TIGR00756">
    <property type="entry name" value="PPR"/>
    <property type="match status" value="6"/>
</dbReference>
<evidence type="ECO:0000256" key="1">
    <source>
        <dbReference type="ARBA" id="ARBA00007626"/>
    </source>
</evidence>
<keyword evidence="2" id="KW-0677">Repeat</keyword>
<dbReference type="InterPro" id="IPR050872">
    <property type="entry name" value="PPR_P_subfamily"/>
</dbReference>
<dbReference type="AlphaFoldDB" id="A0AAV3QNS8"/>
<dbReference type="Proteomes" id="UP001454036">
    <property type="component" value="Unassembled WGS sequence"/>
</dbReference>
<evidence type="ECO:0000256" key="2">
    <source>
        <dbReference type="ARBA" id="ARBA00022737"/>
    </source>
</evidence>